<dbReference type="Pfam" id="PF02632">
    <property type="entry name" value="BioY"/>
    <property type="match status" value="1"/>
</dbReference>
<evidence type="ECO:0000256" key="4">
    <source>
        <dbReference type="ARBA" id="ARBA00022475"/>
    </source>
</evidence>
<keyword evidence="7 8" id="KW-0472">Membrane</keyword>
<feature type="transmembrane region" description="Helical" evidence="9">
    <location>
        <begin position="120"/>
        <end position="141"/>
    </location>
</feature>
<evidence type="ECO:0000256" key="5">
    <source>
        <dbReference type="ARBA" id="ARBA00022692"/>
    </source>
</evidence>
<evidence type="ECO:0000313" key="10">
    <source>
        <dbReference type="EMBL" id="GFR38018.1"/>
    </source>
</evidence>
<keyword evidence="3 8" id="KW-0813">Transport</keyword>
<evidence type="ECO:0000256" key="8">
    <source>
        <dbReference type="PIRNR" id="PIRNR016661"/>
    </source>
</evidence>
<dbReference type="GO" id="GO:0015225">
    <property type="term" value="F:biotin transmembrane transporter activity"/>
    <property type="evidence" value="ECO:0007669"/>
    <property type="project" value="UniProtKB-UniRule"/>
</dbReference>
<dbReference type="GO" id="GO:0005886">
    <property type="term" value="C:plasma membrane"/>
    <property type="evidence" value="ECO:0007669"/>
    <property type="project" value="UniProtKB-SubCell"/>
</dbReference>
<accession>A0A916VFL7</accession>
<evidence type="ECO:0000313" key="11">
    <source>
        <dbReference type="Proteomes" id="UP000654993"/>
    </source>
</evidence>
<dbReference type="InterPro" id="IPR003784">
    <property type="entry name" value="BioY"/>
</dbReference>
<dbReference type="RefSeq" id="WP_242457463.1">
    <property type="nucleotide sequence ID" value="NZ_BMAQ01000009.1"/>
</dbReference>
<feature type="transmembrane region" description="Helical" evidence="9">
    <location>
        <begin position="12"/>
        <end position="35"/>
    </location>
</feature>
<comment type="similarity">
    <text evidence="2 8">Belongs to the BioY family.</text>
</comment>
<feature type="transmembrane region" description="Helical" evidence="9">
    <location>
        <begin position="47"/>
        <end position="74"/>
    </location>
</feature>
<dbReference type="Gene3D" id="1.10.1760.20">
    <property type="match status" value="1"/>
</dbReference>
<evidence type="ECO:0000256" key="7">
    <source>
        <dbReference type="ARBA" id="ARBA00023136"/>
    </source>
</evidence>
<comment type="subcellular location">
    <subcellularLocation>
        <location evidence="1 8">Cell membrane</location>
        <topology evidence="1 8">Multi-pass membrane protein</topology>
    </subcellularLocation>
</comment>
<evidence type="ECO:0000256" key="9">
    <source>
        <dbReference type="SAM" id="Phobius"/>
    </source>
</evidence>
<evidence type="ECO:0000256" key="1">
    <source>
        <dbReference type="ARBA" id="ARBA00004651"/>
    </source>
</evidence>
<keyword evidence="6 9" id="KW-1133">Transmembrane helix</keyword>
<keyword evidence="11" id="KW-1185">Reference proteome</keyword>
<dbReference type="EMBL" id="BMAQ01000009">
    <property type="protein sequence ID" value="GFR38018.1"/>
    <property type="molecule type" value="Genomic_DNA"/>
</dbReference>
<feature type="transmembrane region" description="Helical" evidence="9">
    <location>
        <begin position="86"/>
        <end position="108"/>
    </location>
</feature>
<name>A0A916VFL7_9BACL</name>
<reference evidence="10" key="1">
    <citation type="submission" date="2020-08" db="EMBL/GenBank/DDBJ databases">
        <authorList>
            <person name="Uke A."/>
            <person name="Chhe C."/>
            <person name="Baramee S."/>
            <person name="Kosugi A."/>
        </authorList>
    </citation>
    <scope>NUCLEOTIDE SEQUENCE</scope>
    <source>
        <strain evidence="10">DA-C8</strain>
    </source>
</reference>
<reference evidence="10" key="2">
    <citation type="journal article" date="2021" name="Data Brief">
        <title>Draft genome sequence data of the facultative, thermophilic, xylanolytic bacterium Paenibacillus sp. strain DA-C8.</title>
        <authorList>
            <person name="Chhe C."/>
            <person name="Uke A."/>
            <person name="Baramee S."/>
            <person name="Ungkulpasvich U."/>
            <person name="Tachaapaikoon C."/>
            <person name="Pason P."/>
            <person name="Waeonukul R."/>
            <person name="Ratanakhanokchai K."/>
            <person name="Kosugi A."/>
        </authorList>
    </citation>
    <scope>NUCLEOTIDE SEQUENCE</scope>
    <source>
        <strain evidence="10">DA-C8</strain>
    </source>
</reference>
<protein>
    <recommendedName>
        <fullName evidence="8">Biotin transporter</fullName>
    </recommendedName>
</protein>
<comment type="caution">
    <text evidence="10">The sequence shown here is derived from an EMBL/GenBank/DDBJ whole genome shotgun (WGS) entry which is preliminary data.</text>
</comment>
<evidence type="ECO:0000256" key="3">
    <source>
        <dbReference type="ARBA" id="ARBA00022448"/>
    </source>
</evidence>
<feature type="transmembrane region" description="Helical" evidence="9">
    <location>
        <begin position="153"/>
        <end position="176"/>
    </location>
</feature>
<evidence type="ECO:0000256" key="6">
    <source>
        <dbReference type="ARBA" id="ARBA00022989"/>
    </source>
</evidence>
<dbReference type="Proteomes" id="UP000654993">
    <property type="component" value="Unassembled WGS sequence"/>
</dbReference>
<gene>
    <name evidence="10" type="ORF">PRECH8_13140</name>
</gene>
<sequence length="203" mass="21861">MQSKRSLITVRGIVFSALFAALMIVSSFANIHLGFTPIPITLENMAAMLAGAFLGPLYGFLSIFLVIFLLALGVPIMPGAVGLARILGPTGGFLWMFPISALLIGLFIRRIQGSGWIAYVKVFLVIWLCSLTVYLAGVPWLMYKANITLSEGIAMGFTPFILGDTLKAVVATLIVVPVRRIFPMSKLIGGEDAEVVKLPDDQG</sequence>
<dbReference type="PANTHER" id="PTHR34295">
    <property type="entry name" value="BIOTIN TRANSPORTER BIOY"/>
    <property type="match status" value="1"/>
</dbReference>
<keyword evidence="5 9" id="KW-0812">Transmembrane</keyword>
<dbReference type="PANTHER" id="PTHR34295:SF4">
    <property type="entry name" value="BIOTIN TRANSPORTER BIOY-RELATED"/>
    <property type="match status" value="1"/>
</dbReference>
<keyword evidence="4 8" id="KW-1003">Cell membrane</keyword>
<evidence type="ECO:0000256" key="2">
    <source>
        <dbReference type="ARBA" id="ARBA00010692"/>
    </source>
</evidence>
<dbReference type="AlphaFoldDB" id="A0A916VFL7"/>
<dbReference type="PIRSF" id="PIRSF016661">
    <property type="entry name" value="BioY"/>
    <property type="match status" value="1"/>
</dbReference>
<organism evidence="10 11">
    <name type="scientific">Insulibacter thermoxylanivorax</name>
    <dbReference type="NCBI Taxonomy" id="2749268"/>
    <lineage>
        <taxon>Bacteria</taxon>
        <taxon>Bacillati</taxon>
        <taxon>Bacillota</taxon>
        <taxon>Bacilli</taxon>
        <taxon>Bacillales</taxon>
        <taxon>Paenibacillaceae</taxon>
        <taxon>Insulibacter</taxon>
    </lineage>
</organism>
<proteinExistence type="inferred from homology"/>